<dbReference type="STRING" id="420953.SAMN05192543_101132"/>
<feature type="signal peptide" evidence="11">
    <location>
        <begin position="1"/>
        <end position="30"/>
    </location>
</feature>
<dbReference type="InterPro" id="IPR050286">
    <property type="entry name" value="G_neg_Bact_CarbUptk_Porin"/>
</dbReference>
<proteinExistence type="inferred from homology"/>
<evidence type="ECO:0000256" key="1">
    <source>
        <dbReference type="ARBA" id="ARBA00004571"/>
    </source>
</evidence>
<dbReference type="PANTHER" id="PTHR38762">
    <property type="entry name" value="CRYPTIC OUTER MEMBRANE PORIN BGLH-RELATED"/>
    <property type="match status" value="1"/>
</dbReference>
<dbReference type="GO" id="GO:0015144">
    <property type="term" value="F:carbohydrate transmembrane transporter activity"/>
    <property type="evidence" value="ECO:0007669"/>
    <property type="project" value="TreeGrafter"/>
</dbReference>
<dbReference type="GO" id="GO:0015774">
    <property type="term" value="P:polysaccharide transport"/>
    <property type="evidence" value="ECO:0007669"/>
    <property type="project" value="TreeGrafter"/>
</dbReference>
<dbReference type="GO" id="GO:0009279">
    <property type="term" value="C:cell outer membrane"/>
    <property type="evidence" value="ECO:0007669"/>
    <property type="project" value="UniProtKB-SubCell"/>
</dbReference>
<accession>A0A1I3D644</accession>
<comment type="similarity">
    <text evidence="2">Belongs to the porin LamB (TC 1.B.3) family.</text>
</comment>
<name>A0A1I3D644_9BURK</name>
<comment type="subcellular location">
    <subcellularLocation>
        <location evidence="1">Cell outer membrane</location>
        <topology evidence="1">Multi-pass membrane protein</topology>
    </subcellularLocation>
</comment>
<keyword evidence="7" id="KW-0626">Porin</keyword>
<dbReference type="Proteomes" id="UP000199548">
    <property type="component" value="Unassembled WGS sequence"/>
</dbReference>
<evidence type="ECO:0000256" key="11">
    <source>
        <dbReference type="SAM" id="SignalP"/>
    </source>
</evidence>
<reference evidence="12 13" key="1">
    <citation type="submission" date="2016-10" db="EMBL/GenBank/DDBJ databases">
        <authorList>
            <person name="de Groot N.N."/>
        </authorList>
    </citation>
    <scope>NUCLEOTIDE SEQUENCE [LARGE SCALE GENOMIC DNA]</scope>
    <source>
        <strain evidence="12 13">LMG 23650</strain>
    </source>
</reference>
<dbReference type="GO" id="GO:0046930">
    <property type="term" value="C:pore complex"/>
    <property type="evidence" value="ECO:0007669"/>
    <property type="project" value="UniProtKB-KW"/>
</dbReference>
<dbReference type="EMBL" id="FOQU01000001">
    <property type="protein sequence ID" value="SFH82175.1"/>
    <property type="molecule type" value="Genomic_DNA"/>
</dbReference>
<evidence type="ECO:0000256" key="5">
    <source>
        <dbReference type="ARBA" id="ARBA00022692"/>
    </source>
</evidence>
<protein>
    <submittedName>
        <fullName evidence="12">Maltoporin</fullName>
    </submittedName>
</protein>
<gene>
    <name evidence="12" type="ORF">SAMN05192543_101132</name>
</gene>
<keyword evidence="6" id="KW-0406">Ion transport</keyword>
<keyword evidence="13" id="KW-1185">Reference proteome</keyword>
<keyword evidence="5" id="KW-0812">Transmembrane</keyword>
<feature type="compositionally biased region" description="Low complexity" evidence="10">
    <location>
        <begin position="74"/>
        <end position="87"/>
    </location>
</feature>
<dbReference type="InterPro" id="IPR003192">
    <property type="entry name" value="Porin_LamB"/>
</dbReference>
<dbReference type="SUPFAM" id="SSF56935">
    <property type="entry name" value="Porins"/>
    <property type="match status" value="1"/>
</dbReference>
<evidence type="ECO:0000313" key="13">
    <source>
        <dbReference type="Proteomes" id="UP000199548"/>
    </source>
</evidence>
<feature type="chain" id="PRO_5011739038" evidence="11">
    <location>
        <begin position="31"/>
        <end position="486"/>
    </location>
</feature>
<evidence type="ECO:0000256" key="9">
    <source>
        <dbReference type="ARBA" id="ARBA00023237"/>
    </source>
</evidence>
<evidence type="ECO:0000256" key="3">
    <source>
        <dbReference type="ARBA" id="ARBA00022448"/>
    </source>
</evidence>
<keyword evidence="8" id="KW-0472">Membrane</keyword>
<evidence type="ECO:0000256" key="10">
    <source>
        <dbReference type="SAM" id="MobiDB-lite"/>
    </source>
</evidence>
<evidence type="ECO:0000256" key="4">
    <source>
        <dbReference type="ARBA" id="ARBA00022452"/>
    </source>
</evidence>
<evidence type="ECO:0000256" key="7">
    <source>
        <dbReference type="ARBA" id="ARBA00023114"/>
    </source>
</evidence>
<evidence type="ECO:0000256" key="2">
    <source>
        <dbReference type="ARBA" id="ARBA00007055"/>
    </source>
</evidence>
<keyword evidence="4" id="KW-1134">Transmembrane beta strand</keyword>
<evidence type="ECO:0000256" key="8">
    <source>
        <dbReference type="ARBA" id="ARBA00023136"/>
    </source>
</evidence>
<feature type="region of interest" description="Disordered" evidence="10">
    <location>
        <begin position="61"/>
        <end position="87"/>
    </location>
</feature>
<keyword evidence="11" id="KW-0732">Signal</keyword>
<dbReference type="GO" id="GO:0006811">
    <property type="term" value="P:monoatomic ion transport"/>
    <property type="evidence" value="ECO:0007669"/>
    <property type="project" value="UniProtKB-KW"/>
</dbReference>
<sequence>MINSSRKRVPGVRRFAVAISMTTCSTVLHAAPVATVATAPADSAALSRPLVMTLADAGNAEPAGMSQSTGVVQTDTSPTGTVTPTPSSAWNQLTPWTVFHGYFRAGVGASDGHSQACYQLAGALIKYRLGNECQVYGELEIDQTLYKFSNGMQLSAVGMASLVNSLDRVPTFHTSNGNQGNIRLPQSYVQLTDIPGLDAARIWFGRIYYRRHDVYANDFFYWNPTGLGAGIENVSIGGGLKLSYGLFRKDTVNAQYYATRHDLQLSGVHPNRDGELQFGLSYIPARAPVSGSNGLMQDAHSGWSITMQHVQSNLLGGKNKLAFQYGTGPGTGLSYTGTLSNDHRYKSLRVLDAFDWQATRDFGGQVVGIYQRDIAPSGGSQTWVSMGVRPAYAFTQHIKLQGDFGHDLVTPSGGPTRKLLKASVALTLAMDRSFWSRPELRVFYTYAHWNQAAQAAAAPGDPLSTTGIFGTSRTGSTVGTQMEWWW</sequence>
<dbReference type="AlphaFoldDB" id="A0A1I3D644"/>
<keyword evidence="9" id="KW-0998">Cell outer membrane</keyword>
<dbReference type="InterPro" id="IPR036998">
    <property type="entry name" value="Porin_LamB_sf"/>
</dbReference>
<dbReference type="PANTHER" id="PTHR38762:SF1">
    <property type="entry name" value="CRYPTIC OUTER MEMBRANE PORIN BGLH-RELATED"/>
    <property type="match status" value="1"/>
</dbReference>
<evidence type="ECO:0000313" key="12">
    <source>
        <dbReference type="EMBL" id="SFH82175.1"/>
    </source>
</evidence>
<dbReference type="GO" id="GO:0015288">
    <property type="term" value="F:porin activity"/>
    <property type="evidence" value="ECO:0007669"/>
    <property type="project" value="UniProtKB-KW"/>
</dbReference>
<dbReference type="Pfam" id="PF02264">
    <property type="entry name" value="LamB"/>
    <property type="match status" value="1"/>
</dbReference>
<evidence type="ECO:0000256" key="6">
    <source>
        <dbReference type="ARBA" id="ARBA00023065"/>
    </source>
</evidence>
<organism evidence="12 13">
    <name type="scientific">Paraburkholderia megapolitana</name>
    <dbReference type="NCBI Taxonomy" id="420953"/>
    <lineage>
        <taxon>Bacteria</taxon>
        <taxon>Pseudomonadati</taxon>
        <taxon>Pseudomonadota</taxon>
        <taxon>Betaproteobacteria</taxon>
        <taxon>Burkholderiales</taxon>
        <taxon>Burkholderiaceae</taxon>
        <taxon>Paraburkholderia</taxon>
    </lineage>
</organism>
<keyword evidence="3" id="KW-0813">Transport</keyword>
<dbReference type="Gene3D" id="2.40.170.10">
    <property type="entry name" value="Porin, LamB type"/>
    <property type="match status" value="1"/>
</dbReference>